<organism evidence="6 7">
    <name type="scientific">Motilibacter deserti</name>
    <dbReference type="NCBI Taxonomy" id="2714956"/>
    <lineage>
        <taxon>Bacteria</taxon>
        <taxon>Bacillati</taxon>
        <taxon>Actinomycetota</taxon>
        <taxon>Actinomycetes</taxon>
        <taxon>Motilibacterales</taxon>
        <taxon>Motilibacteraceae</taxon>
        <taxon>Motilibacter</taxon>
    </lineage>
</organism>
<dbReference type="Gene3D" id="3.40.1170.60">
    <property type="match status" value="1"/>
</dbReference>
<dbReference type="Gene3D" id="3.30.70.270">
    <property type="match status" value="1"/>
</dbReference>
<feature type="binding site" evidence="4">
    <location>
        <position position="114"/>
    </location>
    <ligand>
        <name>Mg(2+)</name>
        <dbReference type="ChEBI" id="CHEBI:18420"/>
    </ligand>
</feature>
<comment type="caution">
    <text evidence="6">The sequence shown here is derived from an EMBL/GenBank/DDBJ whole genome shotgun (WGS) entry which is preliminary data.</text>
</comment>
<dbReference type="CDD" id="cd03586">
    <property type="entry name" value="PolY_Pol_IV_kappa"/>
    <property type="match status" value="1"/>
</dbReference>
<keyword evidence="4" id="KW-0515">Mutator protein</keyword>
<comment type="subunit">
    <text evidence="4">Monomer.</text>
</comment>
<evidence type="ECO:0000256" key="1">
    <source>
        <dbReference type="ARBA" id="ARBA00010945"/>
    </source>
</evidence>
<dbReference type="InterPro" id="IPR043502">
    <property type="entry name" value="DNA/RNA_pol_sf"/>
</dbReference>
<comment type="cofactor">
    <cofactor evidence="4">
        <name>Mg(2+)</name>
        <dbReference type="ChEBI" id="CHEBI:18420"/>
    </cofactor>
    <text evidence="4">Binds 2 magnesium ions per subunit.</text>
</comment>
<dbReference type="EMBL" id="JAANNP010000001">
    <property type="protein sequence ID" value="NHC12815.1"/>
    <property type="molecule type" value="Genomic_DNA"/>
</dbReference>
<keyword evidence="4" id="KW-0963">Cytoplasm</keyword>
<feature type="site" description="Substrate discrimination" evidence="4">
    <location>
        <position position="25"/>
    </location>
</feature>
<keyword evidence="4" id="KW-0548">Nucleotidyltransferase</keyword>
<dbReference type="InterPro" id="IPR017961">
    <property type="entry name" value="DNA_pol_Y-fam_little_finger"/>
</dbReference>
<keyword evidence="4" id="KW-0460">Magnesium</keyword>
<name>A0ABX0GT01_9ACTN</name>
<evidence type="ECO:0000259" key="5">
    <source>
        <dbReference type="PROSITE" id="PS50173"/>
    </source>
</evidence>
<keyword evidence="4" id="KW-0239">DNA-directed DNA polymerase</keyword>
<evidence type="ECO:0000313" key="6">
    <source>
        <dbReference type="EMBL" id="NHC12815.1"/>
    </source>
</evidence>
<dbReference type="Pfam" id="PF00817">
    <property type="entry name" value="IMS"/>
    <property type="match status" value="1"/>
</dbReference>
<dbReference type="InterPro" id="IPR001126">
    <property type="entry name" value="UmuC"/>
</dbReference>
<dbReference type="PANTHER" id="PTHR11076">
    <property type="entry name" value="DNA REPAIR POLYMERASE UMUC / TRANSFERASE FAMILY MEMBER"/>
    <property type="match status" value="1"/>
</dbReference>
<keyword evidence="4" id="KW-0235">DNA replication</keyword>
<comment type="function">
    <text evidence="2 4">Poorly processive, error-prone DNA polymerase involved in untargeted mutagenesis. Copies undamaged DNA at stalled replication forks, which arise in vivo from mismatched or misaligned primer ends. These misaligned primers can be extended by PolIV. Exhibits no 3'-5' exonuclease (proofreading) activity. May be involved in translesional synthesis, in conjunction with the beta clamp from PolIII.</text>
</comment>
<dbReference type="Gene3D" id="1.10.150.20">
    <property type="entry name" value="5' to 3' exonuclease, C-terminal subdomain"/>
    <property type="match status" value="1"/>
</dbReference>
<comment type="subcellular location">
    <subcellularLocation>
        <location evidence="4">Cytoplasm</location>
    </subcellularLocation>
</comment>
<dbReference type="SUPFAM" id="SSF100879">
    <property type="entry name" value="Lesion bypass DNA polymerase (Y-family), little finger domain"/>
    <property type="match status" value="1"/>
</dbReference>
<protein>
    <recommendedName>
        <fullName evidence="4">DNA polymerase IV</fullName>
        <shortName evidence="4">Pol IV</shortName>
        <ecNumber evidence="4">2.7.7.7</ecNumber>
    </recommendedName>
</protein>
<dbReference type="PANTHER" id="PTHR11076:SF33">
    <property type="entry name" value="DNA POLYMERASE KAPPA"/>
    <property type="match status" value="1"/>
</dbReference>
<dbReference type="RefSeq" id="WP_166277802.1">
    <property type="nucleotide sequence ID" value="NZ_JAANNP010000001.1"/>
</dbReference>
<keyword evidence="4" id="KW-0479">Metal-binding</keyword>
<evidence type="ECO:0000256" key="3">
    <source>
        <dbReference type="ARBA" id="ARBA00049244"/>
    </source>
</evidence>
<feature type="domain" description="UmuC" evidence="5">
    <location>
        <begin position="16"/>
        <end position="218"/>
    </location>
</feature>
<proteinExistence type="inferred from homology"/>
<accession>A0ABX0GT01</accession>
<evidence type="ECO:0000256" key="4">
    <source>
        <dbReference type="HAMAP-Rule" id="MF_01113"/>
    </source>
</evidence>
<keyword evidence="4" id="KW-0227">DNA damage</keyword>
<dbReference type="InterPro" id="IPR050116">
    <property type="entry name" value="DNA_polymerase-Y"/>
</dbReference>
<gene>
    <name evidence="4" type="primary">dinB</name>
    <name evidence="6" type="ORF">G9H71_03350</name>
</gene>
<reference evidence="6 7" key="1">
    <citation type="submission" date="2020-03" db="EMBL/GenBank/DDBJ databases">
        <title>Two novel Motilibacter sp.</title>
        <authorList>
            <person name="Liu S."/>
        </authorList>
    </citation>
    <scope>NUCLEOTIDE SEQUENCE [LARGE SCALE GENOMIC DNA]</scope>
    <source>
        <strain evidence="6 7">E257</strain>
    </source>
</reference>
<dbReference type="Proteomes" id="UP000800981">
    <property type="component" value="Unassembled WGS sequence"/>
</dbReference>
<dbReference type="PROSITE" id="PS50173">
    <property type="entry name" value="UMUC"/>
    <property type="match status" value="1"/>
</dbReference>
<evidence type="ECO:0000256" key="2">
    <source>
        <dbReference type="ARBA" id="ARBA00025589"/>
    </source>
</evidence>
<dbReference type="InterPro" id="IPR022880">
    <property type="entry name" value="DNApol_IV"/>
</dbReference>
<dbReference type="EC" id="2.7.7.7" evidence="4"/>
<dbReference type="InterPro" id="IPR043128">
    <property type="entry name" value="Rev_trsase/Diguanyl_cyclase"/>
</dbReference>
<evidence type="ECO:0000313" key="7">
    <source>
        <dbReference type="Proteomes" id="UP000800981"/>
    </source>
</evidence>
<keyword evidence="4" id="KW-0808">Transferase</keyword>
<dbReference type="SUPFAM" id="SSF56672">
    <property type="entry name" value="DNA/RNA polymerases"/>
    <property type="match status" value="1"/>
</dbReference>
<dbReference type="Pfam" id="PF11799">
    <property type="entry name" value="IMS_C"/>
    <property type="match status" value="1"/>
</dbReference>
<feature type="binding site" evidence="4">
    <location>
        <position position="20"/>
    </location>
    <ligand>
        <name>Mg(2+)</name>
        <dbReference type="ChEBI" id="CHEBI:18420"/>
    </ligand>
</feature>
<keyword evidence="7" id="KW-1185">Reference proteome</keyword>
<comment type="similarity">
    <text evidence="1 4">Belongs to the DNA polymerase type-Y family.</text>
</comment>
<dbReference type="InterPro" id="IPR036775">
    <property type="entry name" value="DNA_pol_Y-fam_lit_finger_sf"/>
</dbReference>
<keyword evidence="4" id="KW-0238">DNA-binding</keyword>
<comment type="catalytic activity">
    <reaction evidence="3 4">
        <text>DNA(n) + a 2'-deoxyribonucleoside 5'-triphosphate = DNA(n+1) + diphosphate</text>
        <dbReference type="Rhea" id="RHEA:22508"/>
        <dbReference type="Rhea" id="RHEA-COMP:17339"/>
        <dbReference type="Rhea" id="RHEA-COMP:17340"/>
        <dbReference type="ChEBI" id="CHEBI:33019"/>
        <dbReference type="ChEBI" id="CHEBI:61560"/>
        <dbReference type="ChEBI" id="CHEBI:173112"/>
        <dbReference type="EC" id="2.7.7.7"/>
    </reaction>
</comment>
<dbReference type="HAMAP" id="MF_01113">
    <property type="entry name" value="DNApol_IV"/>
    <property type="match status" value="1"/>
</dbReference>
<sequence>MGGDDGGRAGTEPLLVAHLDLDAFFAQVEELAKPSIRGRPVVVAGRGGRGVITTANYPARRFGVHSAMPSWQGRALAPGAVWLAPRGTAYAQHSTAALAPVKATFSRVEQVAYDEVYVDLSSARAPEEPADLDPDGPGKELAVLGVDWAGDPYAAASALRQAVWDATGLTASVGVARHKLGAKLASESAKPAGASVLDVAAEELLLPTLGADALPGIGPVSARKLAGAGIKTVADIRAAGEPTVVGLLGQAHGTAMWDLAHGRDARRVEYDRERKSVGAERTLPADLRDLESLRSTHAAVFSEAHRRLLRSGAAARTVTVKVKYADFTAETRAASLASPTDEEAPLRAAAEHALAATSAPGTGVRLVGVAFSALDTVAQLLLALDEAPVAELVPAASVLQPAATPGFHPAYARDASTAADPRLDAVDDSAPLVTEQSAPGSDVEHPELGRGWLVGAGHGVASVRFESSTTPPARSVTVRLAEGRLRHCAPEPPHPPTVPAPWEA</sequence>
<feature type="active site" evidence="4">
    <location>
        <position position="115"/>
    </location>
</feature>
<keyword evidence="4" id="KW-0234">DNA repair</keyword>
<dbReference type="Gene3D" id="3.30.1490.100">
    <property type="entry name" value="DNA polymerase, Y-family, little finger domain"/>
    <property type="match status" value="1"/>
</dbReference>